<keyword evidence="1" id="KW-1133">Transmembrane helix</keyword>
<keyword evidence="1" id="KW-0812">Transmembrane</keyword>
<dbReference type="AlphaFoldDB" id="A0A419S9B2"/>
<feature type="transmembrane region" description="Helical" evidence="1">
    <location>
        <begin position="121"/>
        <end position="140"/>
    </location>
</feature>
<feature type="domain" description="DUF2231" evidence="2">
    <location>
        <begin position="17"/>
        <end position="155"/>
    </location>
</feature>
<dbReference type="Pfam" id="PF09990">
    <property type="entry name" value="DUF2231"/>
    <property type="match status" value="1"/>
</dbReference>
<organism evidence="3 4">
    <name type="scientific">Pelobium manganitolerans</name>
    <dbReference type="NCBI Taxonomy" id="1842495"/>
    <lineage>
        <taxon>Bacteria</taxon>
        <taxon>Pseudomonadati</taxon>
        <taxon>Bacteroidota</taxon>
        <taxon>Sphingobacteriia</taxon>
        <taxon>Sphingobacteriales</taxon>
        <taxon>Sphingobacteriaceae</taxon>
        <taxon>Pelobium</taxon>
    </lineage>
</organism>
<feature type="transmembrane region" description="Helical" evidence="1">
    <location>
        <begin position="20"/>
        <end position="40"/>
    </location>
</feature>
<name>A0A419S9B2_9SPHI</name>
<evidence type="ECO:0000256" key="1">
    <source>
        <dbReference type="SAM" id="Phobius"/>
    </source>
</evidence>
<dbReference type="RefSeq" id="WP_120180746.1">
    <property type="nucleotide sequence ID" value="NZ_MBTA01000004.1"/>
</dbReference>
<dbReference type="Proteomes" id="UP000283433">
    <property type="component" value="Unassembled WGS sequence"/>
</dbReference>
<feature type="transmembrane region" description="Helical" evidence="1">
    <location>
        <begin position="52"/>
        <end position="71"/>
    </location>
</feature>
<keyword evidence="1" id="KW-0472">Membrane</keyword>
<keyword evidence="4" id="KW-1185">Reference proteome</keyword>
<evidence type="ECO:0000259" key="2">
    <source>
        <dbReference type="Pfam" id="PF09990"/>
    </source>
</evidence>
<comment type="caution">
    <text evidence="3">The sequence shown here is derived from an EMBL/GenBank/DDBJ whole genome shotgun (WGS) entry which is preliminary data.</text>
</comment>
<evidence type="ECO:0000313" key="3">
    <source>
        <dbReference type="EMBL" id="RKD18569.1"/>
    </source>
</evidence>
<proteinExistence type="predicted"/>
<protein>
    <recommendedName>
        <fullName evidence="2">DUF2231 domain-containing protein</fullName>
    </recommendedName>
</protein>
<gene>
    <name evidence="3" type="ORF">BCY91_14570</name>
</gene>
<feature type="transmembrane region" description="Helical" evidence="1">
    <location>
        <begin position="94"/>
        <end position="114"/>
    </location>
</feature>
<dbReference type="InterPro" id="IPR019251">
    <property type="entry name" value="DUF2231_TM"/>
</dbReference>
<reference evidence="3 4" key="1">
    <citation type="submission" date="2016-07" db="EMBL/GenBank/DDBJ databases">
        <title>Genome of Pelobium manganitolerans.</title>
        <authorList>
            <person name="Wu S."/>
            <person name="Wang G."/>
        </authorList>
    </citation>
    <scope>NUCLEOTIDE SEQUENCE [LARGE SCALE GENOMIC DNA]</scope>
    <source>
        <strain evidence="3 4">YS-25</strain>
    </source>
</reference>
<dbReference type="EMBL" id="MBTA01000004">
    <property type="protein sequence ID" value="RKD18569.1"/>
    <property type="molecule type" value="Genomic_DNA"/>
</dbReference>
<evidence type="ECO:0000313" key="4">
    <source>
        <dbReference type="Proteomes" id="UP000283433"/>
    </source>
</evidence>
<accession>A0A419S9B2</accession>
<sequence>MILNAELPSMWRTELWHSFVVHLPIATLALASLGSVLYYFLAGRHKLFIQQFVFVTLVIGTIGTWIAIYTGELAYDVEVRKICDPQVLKSHQRWGYIMAFIYSAALLVNIISHYIKKAKKLFSILATILLVAGMAILFYVGHLGASLVYQQGAGTYKPSGNCSEFTK</sequence>
<dbReference type="OrthoDB" id="5298381at2"/>